<dbReference type="SUPFAM" id="SSF55874">
    <property type="entry name" value="ATPase domain of HSP90 chaperone/DNA topoisomerase II/histidine kinase"/>
    <property type="match status" value="2"/>
</dbReference>
<proteinExistence type="predicted"/>
<evidence type="ECO:0000256" key="4">
    <source>
        <dbReference type="PROSITE-ProRule" id="PRU00169"/>
    </source>
</evidence>
<dbReference type="RefSeq" id="WP_258813326.1">
    <property type="nucleotide sequence ID" value="NZ_JANUGU010000007.1"/>
</dbReference>
<dbReference type="InterPro" id="IPR004358">
    <property type="entry name" value="Sig_transdc_His_kin-like_C"/>
</dbReference>
<feature type="modified residue" description="4-aspartylphosphate" evidence="4">
    <location>
        <position position="661"/>
    </location>
</feature>
<dbReference type="InterPro" id="IPR011006">
    <property type="entry name" value="CheY-like_superfamily"/>
</dbReference>
<dbReference type="Gene3D" id="3.30.565.10">
    <property type="entry name" value="Histidine kinase-like ATPase, C-terminal domain"/>
    <property type="match status" value="2"/>
</dbReference>
<dbReference type="InterPro" id="IPR001789">
    <property type="entry name" value="Sig_transdc_resp-reg_receiver"/>
</dbReference>
<dbReference type="Gene3D" id="3.30.450.20">
    <property type="entry name" value="PAS domain"/>
    <property type="match status" value="2"/>
</dbReference>
<dbReference type="SUPFAM" id="SSF55785">
    <property type="entry name" value="PYP-like sensor domain (PAS domain)"/>
    <property type="match status" value="1"/>
</dbReference>
<dbReference type="PRINTS" id="PR00344">
    <property type="entry name" value="BCTRLSENSOR"/>
</dbReference>
<dbReference type="SUPFAM" id="SSF52172">
    <property type="entry name" value="CheY-like"/>
    <property type="match status" value="2"/>
</dbReference>
<dbReference type="CDD" id="cd00156">
    <property type="entry name" value="REC"/>
    <property type="match status" value="1"/>
</dbReference>
<protein>
    <recommendedName>
        <fullName evidence="2">histidine kinase</fullName>
        <ecNumber evidence="2">2.7.13.3</ecNumber>
    </recommendedName>
</protein>
<evidence type="ECO:0000313" key="8">
    <source>
        <dbReference type="Proteomes" id="UP001204621"/>
    </source>
</evidence>
<dbReference type="InterPro" id="IPR035965">
    <property type="entry name" value="PAS-like_dom_sf"/>
</dbReference>
<gene>
    <name evidence="7" type="ORF">NX778_18865</name>
</gene>
<dbReference type="CDD" id="cd00075">
    <property type="entry name" value="HATPase"/>
    <property type="match status" value="1"/>
</dbReference>
<dbReference type="SUPFAM" id="SSF55781">
    <property type="entry name" value="GAF domain-like"/>
    <property type="match status" value="1"/>
</dbReference>
<reference evidence="7 8" key="1">
    <citation type="submission" date="2022-08" db="EMBL/GenBank/DDBJ databases">
        <title>Reclassification of Massilia species as members of the genera Telluria, Duganella, Pseudoduganella, Mokoshia gen. nov. and Zemynaea gen. nov. using orthogonal and non-orthogonal genome-based approaches.</title>
        <authorList>
            <person name="Bowman J.P."/>
        </authorList>
    </citation>
    <scope>NUCLEOTIDE SEQUENCE [LARGE SCALE GENOMIC DNA]</scope>
    <source>
        <strain evidence="7 8">JCM 31606</strain>
    </source>
</reference>
<evidence type="ECO:0000259" key="5">
    <source>
        <dbReference type="PROSITE" id="PS50109"/>
    </source>
</evidence>
<dbReference type="PROSITE" id="PS50110">
    <property type="entry name" value="RESPONSE_REGULATORY"/>
    <property type="match status" value="2"/>
</dbReference>
<dbReference type="SUPFAM" id="SSF47384">
    <property type="entry name" value="Homodimeric domain of signal transducing histidine kinase"/>
    <property type="match status" value="2"/>
</dbReference>
<dbReference type="Proteomes" id="UP001204621">
    <property type="component" value="Unassembled WGS sequence"/>
</dbReference>
<comment type="caution">
    <text evidence="7">The sequence shown here is derived from an EMBL/GenBank/DDBJ whole genome shotgun (WGS) entry which is preliminary data.</text>
</comment>
<name>A0ABT2D1R2_9BURK</name>
<dbReference type="CDD" id="cd17580">
    <property type="entry name" value="REC_2_DhkD-like"/>
    <property type="match status" value="1"/>
</dbReference>
<keyword evidence="7" id="KW-0547">Nucleotide-binding</keyword>
<dbReference type="InterPro" id="IPR036890">
    <property type="entry name" value="HATPase_C_sf"/>
</dbReference>
<dbReference type="SMART" id="SM00448">
    <property type="entry name" value="REC"/>
    <property type="match status" value="2"/>
</dbReference>
<organism evidence="7 8">
    <name type="scientific">Massilia terrae</name>
    <dbReference type="NCBI Taxonomy" id="1811224"/>
    <lineage>
        <taxon>Bacteria</taxon>
        <taxon>Pseudomonadati</taxon>
        <taxon>Pseudomonadota</taxon>
        <taxon>Betaproteobacteria</taxon>
        <taxon>Burkholderiales</taxon>
        <taxon>Oxalobacteraceae</taxon>
        <taxon>Telluria group</taxon>
        <taxon>Massilia</taxon>
    </lineage>
</organism>
<dbReference type="PANTHER" id="PTHR43547">
    <property type="entry name" value="TWO-COMPONENT HISTIDINE KINASE"/>
    <property type="match status" value="1"/>
</dbReference>
<dbReference type="CDD" id="cd16922">
    <property type="entry name" value="HATPase_EvgS-ArcB-TorS-like"/>
    <property type="match status" value="1"/>
</dbReference>
<dbReference type="InterPro" id="IPR003661">
    <property type="entry name" value="HisK_dim/P_dom"/>
</dbReference>
<keyword evidence="3 4" id="KW-0597">Phosphoprotein</keyword>
<evidence type="ECO:0000256" key="2">
    <source>
        <dbReference type="ARBA" id="ARBA00012438"/>
    </source>
</evidence>
<dbReference type="SMART" id="SM00387">
    <property type="entry name" value="HATPase_c"/>
    <property type="match status" value="2"/>
</dbReference>
<evidence type="ECO:0000256" key="1">
    <source>
        <dbReference type="ARBA" id="ARBA00000085"/>
    </source>
</evidence>
<dbReference type="EMBL" id="JANUGU010000007">
    <property type="protein sequence ID" value="MCS0660137.1"/>
    <property type="molecule type" value="Genomic_DNA"/>
</dbReference>
<accession>A0ABT2D1R2</accession>
<dbReference type="EC" id="2.7.13.3" evidence="2"/>
<dbReference type="Pfam" id="PF08448">
    <property type="entry name" value="PAS_4"/>
    <property type="match status" value="1"/>
</dbReference>
<feature type="domain" description="Response regulatory" evidence="6">
    <location>
        <begin position="1118"/>
        <end position="1234"/>
    </location>
</feature>
<dbReference type="InterPro" id="IPR005467">
    <property type="entry name" value="His_kinase_dom"/>
</dbReference>
<keyword evidence="8" id="KW-1185">Reference proteome</keyword>
<evidence type="ECO:0000313" key="7">
    <source>
        <dbReference type="EMBL" id="MCS0660137.1"/>
    </source>
</evidence>
<dbReference type="Pfam" id="PF00072">
    <property type="entry name" value="Response_reg"/>
    <property type="match status" value="2"/>
</dbReference>
<dbReference type="InterPro" id="IPR003594">
    <property type="entry name" value="HATPase_dom"/>
</dbReference>
<dbReference type="InterPro" id="IPR036097">
    <property type="entry name" value="HisK_dim/P_sf"/>
</dbReference>
<dbReference type="SMART" id="SM00388">
    <property type="entry name" value="HisKA"/>
    <property type="match status" value="2"/>
</dbReference>
<evidence type="ECO:0000256" key="3">
    <source>
        <dbReference type="ARBA" id="ARBA00022553"/>
    </source>
</evidence>
<evidence type="ECO:0000259" key="6">
    <source>
        <dbReference type="PROSITE" id="PS50110"/>
    </source>
</evidence>
<feature type="domain" description="Response regulatory" evidence="6">
    <location>
        <begin position="613"/>
        <end position="728"/>
    </location>
</feature>
<dbReference type="PANTHER" id="PTHR43547:SF2">
    <property type="entry name" value="HYBRID SIGNAL TRANSDUCTION HISTIDINE KINASE C"/>
    <property type="match status" value="1"/>
</dbReference>
<sequence length="1245" mass="134815">MEPRPYLVEGDSETARLLRTKDWSATRLGPMDQWPQSLRTSLSICVACRFPILVWWGPDRIMLYNDEYIPVLGSKHPAAMGGVGRDVWGDVWPVVGPMLDSVNSSGQAVKAEDLLLLMNRHGYDEETYFSFSYSPIADESGGIGGIFTPVIETTEKVIGHRRIDKLRKLASAPRANNLLDACDSFAAVMADAPADVPFGLVYAIGAGGGASLACSFGLEQDSAAAPASIRPGDPAAPWPVLDVACAAEPRVVAAPPDAGLPCGTWGAPCRQAVVTPIRVPGHEHAAAVLISGASPHRALDDSYLSFFNLLADQLQTGISEALAYEVERKRVEALAEIDRAKTTFFSNVSHEFRTPLTLMLGPLEEVLADPALRKDTRRHLDLVRRNGVRLLKLVNALLDFSRIEAGRMVAAFEPVDLAAATVELASVFRSAVERAGLAFTVECEPLPEPVFVDRLMWEKIVLNLLSNAFKFTFEGGIALRLAARDGRAELTVSDSGVGIDAANLQRVFERFHRVDGARSRSHEGSGIGLALVRDLVQMHGGEAGIASRLGHGTTVTVTLPFGHAHLPHEQVTCEPKPAQSPDSLVEAYVEEAELWLSSGRPDVQASGHARRGTVFIVDDNADMRDYLTRLLAPLHVVRGFVNGREALDAARGWRPDLVVSDVMMPVMGGYEMLAALRHDSELASVPVLLLSARAGEDERIAAERAGADGYMEKPFSSRELLAKVDALLLRARLHDIEAAHMRRMNAVFEQVPAPIALLRGPEHVYELANPGYRKLVGERELLHRPVREALPELSQEILAMLDRTYQTGETYLGRGVRVDIVRGDPPAPEESYFDVVYQPTRDAVGRIDGIAVVAFEVTEAVLATRMAEAANRSKDEFLAMLGHELRNPLAPIMSALEVMRLRGVDKLRREHGIIERQARHLVGLVDDLLDVARVAEGKIKLRREWIELYEAVALAVETTAPLLEERNHPLRLELPREGLPLLADRQRLSQVIANLLTNAAKYSDRGSIIRVLGRQEGEEVVLEVHDSGQGIAPDLLPRVFDMFYQNPQNLARSHGGLGLGLTIVRSLVALHGGTVSAASAGLGSGSAFTVRLPGAGAAAHAEHGSQAPAATPEPARHRILVVDDNVDAAMTLAELLRSYGHEVETAFDGPAALDKLRSFWPALAILDIGLPGMDGYALAAQMRAQAQGRPLRLVALTGYGQADDRTRALAAGFDRHMTKPVDTDALLAVVAGPGGARSGLAQADS</sequence>
<dbReference type="PROSITE" id="PS50109">
    <property type="entry name" value="HIS_KIN"/>
    <property type="match status" value="2"/>
</dbReference>
<comment type="catalytic activity">
    <reaction evidence="1">
        <text>ATP + protein L-histidine = ADP + protein N-phospho-L-histidine.</text>
        <dbReference type="EC" id="2.7.13.3"/>
    </reaction>
</comment>
<dbReference type="InterPro" id="IPR013656">
    <property type="entry name" value="PAS_4"/>
</dbReference>
<dbReference type="Gene3D" id="1.10.287.130">
    <property type="match status" value="2"/>
</dbReference>
<keyword evidence="7" id="KW-0067">ATP-binding</keyword>
<dbReference type="CDD" id="cd00082">
    <property type="entry name" value="HisKA"/>
    <property type="match status" value="2"/>
</dbReference>
<dbReference type="Gene3D" id="3.40.50.2300">
    <property type="match status" value="2"/>
</dbReference>
<feature type="modified residue" description="4-aspartylphosphate" evidence="4">
    <location>
        <position position="1167"/>
    </location>
</feature>
<feature type="domain" description="Histidine kinase" evidence="5">
    <location>
        <begin position="880"/>
        <end position="1096"/>
    </location>
</feature>
<dbReference type="GO" id="GO:0005524">
    <property type="term" value="F:ATP binding"/>
    <property type="evidence" value="ECO:0007669"/>
    <property type="project" value="UniProtKB-KW"/>
</dbReference>
<feature type="domain" description="Histidine kinase" evidence="5">
    <location>
        <begin position="347"/>
        <end position="563"/>
    </location>
</feature>
<dbReference type="Pfam" id="PF02518">
    <property type="entry name" value="HATPase_c"/>
    <property type="match status" value="2"/>
</dbReference>
<dbReference type="Pfam" id="PF00512">
    <property type="entry name" value="HisKA"/>
    <property type="match status" value="2"/>
</dbReference>